<feature type="domain" description="Orc1-like AAA ATPase" evidence="1">
    <location>
        <begin position="3"/>
        <end position="53"/>
    </location>
</feature>
<dbReference type="InterPro" id="IPR027417">
    <property type="entry name" value="P-loop_NTPase"/>
</dbReference>
<sequence>MDLIGRRDELAAVARLIDGVARGSGGRLFLVGPPGAGKSALLDAAAEMAQDRGVRVYREDIGDEPGLVLIDHGDQADPPLLPEPGAATGVLVASRYSVKAGPELPIGGLGADDLARLVPALTAEAVHAIWLASGGIPGIALGFADELGSLDEFADALVHLALTAPSRSGFLELDFGLIRLLESATERPLSATERARILARLAREQLSDPSSGARRRELIDEALDLARVSGNPATIAEVLDSRLHALWDPIAVHERLSSGSEIVDQARRAGDDLLELRGLFWRFTALAELGDLDSAEAALTAYGRAAELAGNAEAAVVVVSRRAMLAVVRGRFDEAATLTAEVAVRGRQVGLSDTDSLVGTLRYSVFALRGDGADVVEPLREQARRRPGHFFEASAAWALAEAGRDVEAGLELDRLLPAVLNGSGPRWLGAVADLAHVASRVGDPDQAETLYQVLLPYRGRLVVWGGANTITGTVDEQLGGLAARLGRTSAAVDHLTSAIELQQRIGALPWLAHTLPVRARVLSARGRDGDAAAARADLERARSTAQRLGLTRVLKHLKPTGDEWRLMRDGDTWLLEAGGESARLRDGRGLHYLRALLSAPGQEIAALDLVAGGSGIRVPDGDPVLDETARQAFQRHLQSIDKQLESADRAGDAVRATALHDERAAVVNELRRATGVGGGSRRVTTETERARVNVTRTLWATVERVEALAPRAGAHLRASLRTGRYLRYAAAPGGPTRWNT</sequence>
<dbReference type="RefSeq" id="WP_231489443.1">
    <property type="nucleotide sequence ID" value="NZ_BAAAZO010000001.1"/>
</dbReference>
<dbReference type="InterPro" id="IPR011990">
    <property type="entry name" value="TPR-like_helical_dom_sf"/>
</dbReference>
<name>A0ABP6YZF3_9ACTN</name>
<evidence type="ECO:0000313" key="3">
    <source>
        <dbReference type="Proteomes" id="UP001501074"/>
    </source>
</evidence>
<dbReference type="Gene3D" id="1.25.40.10">
    <property type="entry name" value="Tetratricopeptide repeat domain"/>
    <property type="match status" value="1"/>
</dbReference>
<evidence type="ECO:0000259" key="1">
    <source>
        <dbReference type="Pfam" id="PF13191"/>
    </source>
</evidence>
<dbReference type="Proteomes" id="UP001501074">
    <property type="component" value="Unassembled WGS sequence"/>
</dbReference>
<reference evidence="3" key="1">
    <citation type="journal article" date="2019" name="Int. J. Syst. Evol. Microbiol.">
        <title>The Global Catalogue of Microorganisms (GCM) 10K type strain sequencing project: providing services to taxonomists for standard genome sequencing and annotation.</title>
        <authorList>
            <consortium name="The Broad Institute Genomics Platform"/>
            <consortium name="The Broad Institute Genome Sequencing Center for Infectious Disease"/>
            <person name="Wu L."/>
            <person name="Ma J."/>
        </authorList>
    </citation>
    <scope>NUCLEOTIDE SEQUENCE [LARGE SCALE GENOMIC DNA]</scope>
    <source>
        <strain evidence="3">JCM 16902</strain>
    </source>
</reference>
<dbReference type="Gene3D" id="3.40.50.300">
    <property type="entry name" value="P-loop containing nucleotide triphosphate hydrolases"/>
    <property type="match status" value="1"/>
</dbReference>
<proteinExistence type="predicted"/>
<dbReference type="EMBL" id="BAAAZO010000001">
    <property type="protein sequence ID" value="GAA3593454.1"/>
    <property type="molecule type" value="Genomic_DNA"/>
</dbReference>
<dbReference type="SUPFAM" id="SSF48452">
    <property type="entry name" value="TPR-like"/>
    <property type="match status" value="1"/>
</dbReference>
<organism evidence="2 3">
    <name type="scientific">Kineosporia mesophila</name>
    <dbReference type="NCBI Taxonomy" id="566012"/>
    <lineage>
        <taxon>Bacteria</taxon>
        <taxon>Bacillati</taxon>
        <taxon>Actinomycetota</taxon>
        <taxon>Actinomycetes</taxon>
        <taxon>Kineosporiales</taxon>
        <taxon>Kineosporiaceae</taxon>
        <taxon>Kineosporia</taxon>
    </lineage>
</organism>
<accession>A0ABP6YZF3</accession>
<dbReference type="SUPFAM" id="SSF52540">
    <property type="entry name" value="P-loop containing nucleoside triphosphate hydrolases"/>
    <property type="match status" value="1"/>
</dbReference>
<evidence type="ECO:0000313" key="2">
    <source>
        <dbReference type="EMBL" id="GAA3593454.1"/>
    </source>
</evidence>
<protein>
    <recommendedName>
        <fullName evidence="1">Orc1-like AAA ATPase domain-containing protein</fullName>
    </recommendedName>
</protein>
<comment type="caution">
    <text evidence="2">The sequence shown here is derived from an EMBL/GenBank/DDBJ whole genome shotgun (WGS) entry which is preliminary data.</text>
</comment>
<gene>
    <name evidence="2" type="ORF">GCM10022223_05450</name>
</gene>
<dbReference type="InterPro" id="IPR041664">
    <property type="entry name" value="AAA_16"/>
</dbReference>
<keyword evidence="3" id="KW-1185">Reference proteome</keyword>
<dbReference type="Pfam" id="PF13191">
    <property type="entry name" value="AAA_16"/>
    <property type="match status" value="1"/>
</dbReference>